<gene>
    <name evidence="1" type="ORF">BDN72DRAFT_840313</name>
</gene>
<dbReference type="EMBL" id="ML208330">
    <property type="protein sequence ID" value="TFK69459.1"/>
    <property type="molecule type" value="Genomic_DNA"/>
</dbReference>
<evidence type="ECO:0000313" key="2">
    <source>
        <dbReference type="Proteomes" id="UP000308600"/>
    </source>
</evidence>
<keyword evidence="2" id="KW-1185">Reference proteome</keyword>
<dbReference type="Proteomes" id="UP000308600">
    <property type="component" value="Unassembled WGS sequence"/>
</dbReference>
<evidence type="ECO:0000313" key="1">
    <source>
        <dbReference type="EMBL" id="TFK69459.1"/>
    </source>
</evidence>
<accession>A0ACD3AUU0</accession>
<protein>
    <submittedName>
        <fullName evidence="1">Uncharacterized protein</fullName>
    </submittedName>
</protein>
<proteinExistence type="predicted"/>
<name>A0ACD3AUU0_9AGAR</name>
<organism evidence="1 2">
    <name type="scientific">Pluteus cervinus</name>
    <dbReference type="NCBI Taxonomy" id="181527"/>
    <lineage>
        <taxon>Eukaryota</taxon>
        <taxon>Fungi</taxon>
        <taxon>Dikarya</taxon>
        <taxon>Basidiomycota</taxon>
        <taxon>Agaricomycotina</taxon>
        <taxon>Agaricomycetes</taxon>
        <taxon>Agaricomycetidae</taxon>
        <taxon>Agaricales</taxon>
        <taxon>Pluteineae</taxon>
        <taxon>Pluteaceae</taxon>
        <taxon>Pluteus</taxon>
    </lineage>
</organism>
<sequence length="282" mass="31855">MPTELVSQLPNELLDEIFQLAARESHSTAITLMQISKWVSNRIEPVLYEVIAIEQTGFSPHFFLPPHIEKLSSGILDVFKQYGHHVRYLSIEPSQPEPLIVPTLNLCPSLRNLKAPVDLSAEMIEIVQVHLPHLKRISGRFTQHFASLDASKPLWRHLTHLDMIGDHYWSDCSTFLPHLSSLTHLALNDPELNDGSREDEMVLGPLRDCRRLEALLLVSEPAGLLEACKERNYEPADDRVVAVGVKALEDWLNGVRGGFDMWAHADRIIGDRRKTRNDSSGA</sequence>
<reference evidence="1 2" key="1">
    <citation type="journal article" date="2019" name="Nat. Ecol. Evol.">
        <title>Megaphylogeny resolves global patterns of mushroom evolution.</title>
        <authorList>
            <person name="Varga T."/>
            <person name="Krizsan K."/>
            <person name="Foldi C."/>
            <person name="Dima B."/>
            <person name="Sanchez-Garcia M."/>
            <person name="Sanchez-Ramirez S."/>
            <person name="Szollosi G.J."/>
            <person name="Szarkandi J.G."/>
            <person name="Papp V."/>
            <person name="Albert L."/>
            <person name="Andreopoulos W."/>
            <person name="Angelini C."/>
            <person name="Antonin V."/>
            <person name="Barry K.W."/>
            <person name="Bougher N.L."/>
            <person name="Buchanan P."/>
            <person name="Buyck B."/>
            <person name="Bense V."/>
            <person name="Catcheside P."/>
            <person name="Chovatia M."/>
            <person name="Cooper J."/>
            <person name="Damon W."/>
            <person name="Desjardin D."/>
            <person name="Finy P."/>
            <person name="Geml J."/>
            <person name="Haridas S."/>
            <person name="Hughes K."/>
            <person name="Justo A."/>
            <person name="Karasinski D."/>
            <person name="Kautmanova I."/>
            <person name="Kiss B."/>
            <person name="Kocsube S."/>
            <person name="Kotiranta H."/>
            <person name="LaButti K.M."/>
            <person name="Lechner B.E."/>
            <person name="Liimatainen K."/>
            <person name="Lipzen A."/>
            <person name="Lukacs Z."/>
            <person name="Mihaltcheva S."/>
            <person name="Morgado L.N."/>
            <person name="Niskanen T."/>
            <person name="Noordeloos M.E."/>
            <person name="Ohm R.A."/>
            <person name="Ortiz-Santana B."/>
            <person name="Ovrebo C."/>
            <person name="Racz N."/>
            <person name="Riley R."/>
            <person name="Savchenko A."/>
            <person name="Shiryaev A."/>
            <person name="Soop K."/>
            <person name="Spirin V."/>
            <person name="Szebenyi C."/>
            <person name="Tomsovsky M."/>
            <person name="Tulloss R.E."/>
            <person name="Uehling J."/>
            <person name="Grigoriev I.V."/>
            <person name="Vagvolgyi C."/>
            <person name="Papp T."/>
            <person name="Martin F.M."/>
            <person name="Miettinen O."/>
            <person name="Hibbett D.S."/>
            <person name="Nagy L.G."/>
        </authorList>
    </citation>
    <scope>NUCLEOTIDE SEQUENCE [LARGE SCALE GENOMIC DNA]</scope>
    <source>
        <strain evidence="1 2">NL-1719</strain>
    </source>
</reference>